<organism evidence="4 5">
    <name type="scientific">Evansella alkalicola</name>
    <dbReference type="NCBI Taxonomy" id="745819"/>
    <lineage>
        <taxon>Bacteria</taxon>
        <taxon>Bacillati</taxon>
        <taxon>Bacillota</taxon>
        <taxon>Bacilli</taxon>
        <taxon>Bacillales</taxon>
        <taxon>Bacillaceae</taxon>
        <taxon>Evansella</taxon>
    </lineage>
</organism>
<feature type="domain" description="LXG" evidence="3">
    <location>
        <begin position="2"/>
        <end position="223"/>
    </location>
</feature>
<evidence type="ECO:0000256" key="2">
    <source>
        <dbReference type="SAM" id="Coils"/>
    </source>
</evidence>
<dbReference type="Pfam" id="PF14412">
    <property type="entry name" value="AHH"/>
    <property type="match status" value="1"/>
</dbReference>
<reference evidence="4 5" key="1">
    <citation type="submission" date="2021-06" db="EMBL/GenBank/DDBJ databases">
        <title>Bacillus sp. RD4P76, an endophyte from a halophyte.</title>
        <authorList>
            <person name="Sun J.-Q."/>
        </authorList>
    </citation>
    <scope>NUCLEOTIDE SEQUENCE [LARGE SCALE GENOMIC DNA]</scope>
    <source>
        <strain evidence="4 5">JCM 17098</strain>
    </source>
</reference>
<keyword evidence="2" id="KW-0175">Coiled coil</keyword>
<accession>A0ABS6JY44</accession>
<gene>
    <name evidence="4" type="ORF">KS407_18995</name>
</gene>
<comment type="caution">
    <text evidence="4">The sequence shown here is derived from an EMBL/GenBank/DDBJ whole genome shotgun (WGS) entry which is preliminary data.</text>
</comment>
<dbReference type="InterPro" id="IPR006829">
    <property type="entry name" value="LXG_dom"/>
</dbReference>
<evidence type="ECO:0000256" key="1">
    <source>
        <dbReference type="ARBA" id="ARBA00034117"/>
    </source>
</evidence>
<feature type="coiled-coil region" evidence="2">
    <location>
        <begin position="577"/>
        <end position="604"/>
    </location>
</feature>
<dbReference type="PROSITE" id="PS51756">
    <property type="entry name" value="LXG"/>
    <property type="match status" value="1"/>
</dbReference>
<sequence>GLGNRVDISEVKSFYDMQKRETDQIIEGIHAIRKNISQISKMKDFQGKTAEAAKLYFSQYHGVILDEFETLFRTLEQNLQQHLNAFSESVDASSSARLESNYLMDQELELEKRYEQLEGQADEINRIIRSISDISSVSAPSLTPVPERANDAQGGVVKTRKRLDSFTSVGKRDISSAQSSIAKIESLLKKSGGRSKVRSSDWFEKQLMVLMKELMKGKNLSSSKIDLARFRELSRWLIDDKFSILPIQIMNGQKIGSVANVLSTGVLMKVFYRIMADVLNVTQRLMIPVLDRLNLITAQPILMFGGFNNLRKSVIKPKFETLMKTGDPFDINVHFQNRWTQIASTSPIIAQNEIAFRQIQNVLSTDALKKACHRSKIEVTEEKGYLHRTLNQIIFGHYKEDDVTILGTGTMIGLGLWGLDLPANVRDLFHDLQHWEWSWGHVGKTGFDAIGVIPVIGAVRYLRQVDKLMGGNVIGNGIRLIPGSSCVITGGNSNKLGKNMLEDMGLKRSTRWSGYQAQHIIPSEMANNPVIQKIGMNFDDSTNGIFLRVPANDISVMSRHSGYHSVYNEVVERALNRMDINQSVDNLQKQVYDLQNNLRILQESGLPLYPSQGATVELWERMLRKLEK</sequence>
<evidence type="ECO:0000313" key="5">
    <source>
        <dbReference type="Proteomes" id="UP000790580"/>
    </source>
</evidence>
<evidence type="ECO:0000259" key="3">
    <source>
        <dbReference type="PROSITE" id="PS51756"/>
    </source>
</evidence>
<comment type="similarity">
    <text evidence="1">In the N-terminal section; belongs to the LXG family.</text>
</comment>
<name>A0ABS6JY44_9BACI</name>
<dbReference type="CDD" id="cd20744">
    <property type="entry name" value="FIX_AHH_RhsA-like"/>
    <property type="match status" value="1"/>
</dbReference>
<evidence type="ECO:0000313" key="4">
    <source>
        <dbReference type="EMBL" id="MBU9723508.1"/>
    </source>
</evidence>
<feature type="non-terminal residue" evidence="4">
    <location>
        <position position="1"/>
    </location>
</feature>
<proteinExistence type="inferred from homology"/>
<dbReference type="Pfam" id="PF04740">
    <property type="entry name" value="LXG"/>
    <property type="match status" value="1"/>
</dbReference>
<feature type="coiled-coil region" evidence="2">
    <location>
        <begin position="65"/>
        <end position="127"/>
    </location>
</feature>
<dbReference type="EMBL" id="JAHQCR010000080">
    <property type="protein sequence ID" value="MBU9723508.1"/>
    <property type="molecule type" value="Genomic_DNA"/>
</dbReference>
<protein>
    <submittedName>
        <fullName evidence="4">AHH domain-containing protein</fullName>
    </submittedName>
</protein>
<dbReference type="Proteomes" id="UP000790580">
    <property type="component" value="Unassembled WGS sequence"/>
</dbReference>
<dbReference type="InterPro" id="IPR032871">
    <property type="entry name" value="AHH_dom_containing"/>
</dbReference>
<dbReference type="RefSeq" id="WP_216943389.1">
    <property type="nucleotide sequence ID" value="NZ_JAHQCR010000080.1"/>
</dbReference>
<keyword evidence="5" id="KW-1185">Reference proteome</keyword>